<dbReference type="Proteomes" id="UP000287033">
    <property type="component" value="Unassembled WGS sequence"/>
</dbReference>
<keyword evidence="2" id="KW-1185">Reference proteome</keyword>
<reference evidence="1 2" key="1">
    <citation type="journal article" date="2018" name="Nat. Ecol. Evol.">
        <title>Shark genomes provide insights into elasmobranch evolution and the origin of vertebrates.</title>
        <authorList>
            <person name="Hara Y"/>
            <person name="Yamaguchi K"/>
            <person name="Onimaru K"/>
            <person name="Kadota M"/>
            <person name="Koyanagi M"/>
            <person name="Keeley SD"/>
            <person name="Tatsumi K"/>
            <person name="Tanaka K"/>
            <person name="Motone F"/>
            <person name="Kageyama Y"/>
            <person name="Nozu R"/>
            <person name="Adachi N"/>
            <person name="Nishimura O"/>
            <person name="Nakagawa R"/>
            <person name="Tanegashima C"/>
            <person name="Kiyatake I"/>
            <person name="Matsumoto R"/>
            <person name="Murakumo K"/>
            <person name="Nishida K"/>
            <person name="Terakita A"/>
            <person name="Kuratani S"/>
            <person name="Sato K"/>
            <person name="Hyodo S Kuraku.S."/>
        </authorList>
    </citation>
    <scope>NUCLEOTIDE SEQUENCE [LARGE SCALE GENOMIC DNA]</scope>
</reference>
<accession>A0A401SW45</accession>
<sequence length="137" mass="15235">MAIAHALFKSLRCEMRRMIDGQDTPIEELDVPPPPSRPGRFRQPIGNDLTVSFVSPEPEYHQFLGNETHPSVAKDFRCCQTFSILLASSVSAPSGFCEQFSSFTDGEDLQSGNSKLSITSRSDRFRLISHNPLISGF</sequence>
<proteinExistence type="predicted"/>
<gene>
    <name evidence="1" type="ORF">chiPu_0013051</name>
</gene>
<organism evidence="1 2">
    <name type="scientific">Chiloscyllium punctatum</name>
    <name type="common">Brownbanded bambooshark</name>
    <name type="synonym">Hemiscyllium punctatum</name>
    <dbReference type="NCBI Taxonomy" id="137246"/>
    <lineage>
        <taxon>Eukaryota</taxon>
        <taxon>Metazoa</taxon>
        <taxon>Chordata</taxon>
        <taxon>Craniata</taxon>
        <taxon>Vertebrata</taxon>
        <taxon>Chondrichthyes</taxon>
        <taxon>Elasmobranchii</taxon>
        <taxon>Galeomorphii</taxon>
        <taxon>Galeoidea</taxon>
        <taxon>Orectolobiformes</taxon>
        <taxon>Hemiscylliidae</taxon>
        <taxon>Chiloscyllium</taxon>
    </lineage>
</organism>
<dbReference type="AlphaFoldDB" id="A0A401SW45"/>
<dbReference type="EMBL" id="BEZZ01000610">
    <property type="protein sequence ID" value="GCC34576.1"/>
    <property type="molecule type" value="Genomic_DNA"/>
</dbReference>
<evidence type="ECO:0000313" key="1">
    <source>
        <dbReference type="EMBL" id="GCC34576.1"/>
    </source>
</evidence>
<name>A0A401SW45_CHIPU</name>
<evidence type="ECO:0000313" key="2">
    <source>
        <dbReference type="Proteomes" id="UP000287033"/>
    </source>
</evidence>
<comment type="caution">
    <text evidence="1">The sequence shown here is derived from an EMBL/GenBank/DDBJ whole genome shotgun (WGS) entry which is preliminary data.</text>
</comment>
<protein>
    <submittedName>
        <fullName evidence="1">Uncharacterized protein</fullName>
    </submittedName>
</protein>